<organism evidence="2 3">
    <name type="scientific">Blyttiomyces helicus</name>
    <dbReference type="NCBI Taxonomy" id="388810"/>
    <lineage>
        <taxon>Eukaryota</taxon>
        <taxon>Fungi</taxon>
        <taxon>Fungi incertae sedis</taxon>
        <taxon>Chytridiomycota</taxon>
        <taxon>Chytridiomycota incertae sedis</taxon>
        <taxon>Chytridiomycetes</taxon>
        <taxon>Chytridiomycetes incertae sedis</taxon>
        <taxon>Blyttiomyces</taxon>
    </lineage>
</organism>
<reference evidence="3" key="1">
    <citation type="journal article" date="2018" name="Nat. Microbiol.">
        <title>Leveraging single-cell genomics to expand the fungal tree of life.</title>
        <authorList>
            <person name="Ahrendt S.R."/>
            <person name="Quandt C.A."/>
            <person name="Ciobanu D."/>
            <person name="Clum A."/>
            <person name="Salamov A."/>
            <person name="Andreopoulos B."/>
            <person name="Cheng J.F."/>
            <person name="Woyke T."/>
            <person name="Pelin A."/>
            <person name="Henrissat B."/>
            <person name="Reynolds N.K."/>
            <person name="Benny G.L."/>
            <person name="Smith M.E."/>
            <person name="James T.Y."/>
            <person name="Grigoriev I.V."/>
        </authorList>
    </citation>
    <scope>NUCLEOTIDE SEQUENCE [LARGE SCALE GENOMIC DNA]</scope>
</reference>
<keyword evidence="3" id="KW-1185">Reference proteome</keyword>
<proteinExistence type="predicted"/>
<dbReference type="EMBL" id="ML000299">
    <property type="protein sequence ID" value="RKO84267.1"/>
    <property type="molecule type" value="Genomic_DNA"/>
</dbReference>
<feature type="region of interest" description="Disordered" evidence="1">
    <location>
        <begin position="183"/>
        <end position="231"/>
    </location>
</feature>
<protein>
    <submittedName>
        <fullName evidence="2">Uncharacterized protein</fullName>
    </submittedName>
</protein>
<gene>
    <name evidence="2" type="ORF">BDK51DRAFT_49255</name>
</gene>
<evidence type="ECO:0000313" key="3">
    <source>
        <dbReference type="Proteomes" id="UP000269721"/>
    </source>
</evidence>
<dbReference type="AlphaFoldDB" id="A0A4V1IPU4"/>
<evidence type="ECO:0000313" key="2">
    <source>
        <dbReference type="EMBL" id="RKO84267.1"/>
    </source>
</evidence>
<evidence type="ECO:0000256" key="1">
    <source>
        <dbReference type="SAM" id="MobiDB-lite"/>
    </source>
</evidence>
<feature type="non-terminal residue" evidence="2">
    <location>
        <position position="265"/>
    </location>
</feature>
<dbReference type="Proteomes" id="UP000269721">
    <property type="component" value="Unassembled WGS sequence"/>
</dbReference>
<dbReference type="OrthoDB" id="2184696at2759"/>
<name>A0A4V1IPU4_9FUNG</name>
<accession>A0A4V1IPU4</accession>
<sequence>MTAEEYEAQTENFNIGYKVNEYLHRKIVRPYYDWDESGFDSEPSEERKEESLSRFKEAISKLHPDAEIIYAQRSGMKITRHKKTNVLTEKYVISLRAFVKRYKCKVQDIAIHIKNTFGKQKPKELDDAVYDDDQCLGVVHAHKTDDDKRFLKPIQPGLERRAFLAQYMFGDEKELVVEKGCDDNIQQNKRKPPSQKTEKVRVNKKCKGKIQTSDNNLEEHDCQKDDNDESQLENDKAVTINEENSLVLEDFVKKEYSNGEILQIL</sequence>